<name>A0AAE0XME9_9GAST</name>
<keyword evidence="2" id="KW-1185">Reference proteome</keyword>
<evidence type="ECO:0000313" key="2">
    <source>
        <dbReference type="Proteomes" id="UP001283361"/>
    </source>
</evidence>
<proteinExistence type="predicted"/>
<sequence length="66" mass="7387">MRILYSVIRGTQPNSHLKFSPVKSAVTRACAIRRAVPCRTVPCRSFIRTVSFPAAVLCRSRGYDDC</sequence>
<comment type="caution">
    <text evidence="1">The sequence shown here is derived from an EMBL/GenBank/DDBJ whole genome shotgun (WGS) entry which is preliminary data.</text>
</comment>
<accession>A0AAE0XME9</accession>
<organism evidence="1 2">
    <name type="scientific">Elysia crispata</name>
    <name type="common">lettuce slug</name>
    <dbReference type="NCBI Taxonomy" id="231223"/>
    <lineage>
        <taxon>Eukaryota</taxon>
        <taxon>Metazoa</taxon>
        <taxon>Spiralia</taxon>
        <taxon>Lophotrochozoa</taxon>
        <taxon>Mollusca</taxon>
        <taxon>Gastropoda</taxon>
        <taxon>Heterobranchia</taxon>
        <taxon>Euthyneura</taxon>
        <taxon>Panpulmonata</taxon>
        <taxon>Sacoglossa</taxon>
        <taxon>Placobranchoidea</taxon>
        <taxon>Plakobranchidae</taxon>
        <taxon>Elysia</taxon>
    </lineage>
</organism>
<reference evidence="1" key="1">
    <citation type="journal article" date="2023" name="G3 (Bethesda)">
        <title>A reference genome for the long-term kleptoplast-retaining sea slug Elysia crispata morphotype clarki.</title>
        <authorList>
            <person name="Eastman K.E."/>
            <person name="Pendleton A.L."/>
            <person name="Shaikh M.A."/>
            <person name="Suttiyut T."/>
            <person name="Ogas R."/>
            <person name="Tomko P."/>
            <person name="Gavelis G."/>
            <person name="Widhalm J.R."/>
            <person name="Wisecaver J.H."/>
        </authorList>
    </citation>
    <scope>NUCLEOTIDE SEQUENCE</scope>
    <source>
        <strain evidence="1">ECLA1</strain>
    </source>
</reference>
<dbReference type="EMBL" id="JAWDGP010008032">
    <property type="protein sequence ID" value="KAK3696749.1"/>
    <property type="molecule type" value="Genomic_DNA"/>
</dbReference>
<evidence type="ECO:0000313" key="1">
    <source>
        <dbReference type="EMBL" id="KAK3696749.1"/>
    </source>
</evidence>
<dbReference type="Proteomes" id="UP001283361">
    <property type="component" value="Unassembled WGS sequence"/>
</dbReference>
<gene>
    <name evidence="1" type="ORF">RRG08_045416</name>
</gene>
<dbReference type="AlphaFoldDB" id="A0AAE0XME9"/>
<protein>
    <submittedName>
        <fullName evidence="1">Uncharacterized protein</fullName>
    </submittedName>
</protein>